<dbReference type="PANTHER" id="PTHR33156:SF48">
    <property type="entry name" value="PROTEIN NUCLEAR FUSION DEFECTIVE 6, MITOCHONDRIAL"/>
    <property type="match status" value="1"/>
</dbReference>
<name>A0AAW1IIF0_SAPOF</name>
<organism evidence="1 2">
    <name type="scientific">Saponaria officinalis</name>
    <name type="common">Common soapwort</name>
    <name type="synonym">Lychnis saponaria</name>
    <dbReference type="NCBI Taxonomy" id="3572"/>
    <lineage>
        <taxon>Eukaryota</taxon>
        <taxon>Viridiplantae</taxon>
        <taxon>Streptophyta</taxon>
        <taxon>Embryophyta</taxon>
        <taxon>Tracheophyta</taxon>
        <taxon>Spermatophyta</taxon>
        <taxon>Magnoliopsida</taxon>
        <taxon>eudicotyledons</taxon>
        <taxon>Gunneridae</taxon>
        <taxon>Pentapetalae</taxon>
        <taxon>Caryophyllales</taxon>
        <taxon>Caryophyllaceae</taxon>
        <taxon>Caryophylleae</taxon>
        <taxon>Saponaria</taxon>
    </lineage>
</organism>
<evidence type="ECO:0008006" key="3">
    <source>
        <dbReference type="Google" id="ProtNLM"/>
    </source>
</evidence>
<protein>
    <recommendedName>
        <fullName evidence="3">Protein NUCLEAR FUSION DEFECTIVE 6, chloroplastic/mitochondrial-like</fullName>
    </recommendedName>
</protein>
<dbReference type="EMBL" id="JBDFQZ010000009">
    <property type="protein sequence ID" value="KAK9689847.1"/>
    <property type="molecule type" value="Genomic_DNA"/>
</dbReference>
<reference evidence="1" key="1">
    <citation type="submission" date="2024-03" db="EMBL/GenBank/DDBJ databases">
        <title>WGS assembly of Saponaria officinalis var. Norfolk2.</title>
        <authorList>
            <person name="Jenkins J."/>
            <person name="Shu S."/>
            <person name="Grimwood J."/>
            <person name="Barry K."/>
            <person name="Goodstein D."/>
            <person name="Schmutz J."/>
            <person name="Leebens-Mack J."/>
            <person name="Osbourn A."/>
        </authorList>
    </citation>
    <scope>NUCLEOTIDE SEQUENCE [LARGE SCALE GENOMIC DNA]</scope>
    <source>
        <strain evidence="1">JIC</strain>
    </source>
</reference>
<dbReference type="PANTHER" id="PTHR33156">
    <property type="entry name" value="OS02G0230000 PROTEIN"/>
    <property type="match status" value="1"/>
</dbReference>
<evidence type="ECO:0000313" key="1">
    <source>
        <dbReference type="EMBL" id="KAK9689847.1"/>
    </source>
</evidence>
<dbReference type="GO" id="GO:0005739">
    <property type="term" value="C:mitochondrion"/>
    <property type="evidence" value="ECO:0007669"/>
    <property type="project" value="TreeGrafter"/>
</dbReference>
<comment type="caution">
    <text evidence="1">The sequence shown here is derived from an EMBL/GenBank/DDBJ whole genome shotgun (WGS) entry which is preliminary data.</text>
</comment>
<dbReference type="Proteomes" id="UP001443914">
    <property type="component" value="Unassembled WGS sequence"/>
</dbReference>
<dbReference type="InterPro" id="IPR043459">
    <property type="entry name" value="NFD6/NOXY2-like"/>
</dbReference>
<proteinExistence type="predicted"/>
<keyword evidence="2" id="KW-1185">Reference proteome</keyword>
<sequence length="98" mass="10222">MATMAAARSVFRSTSARSAAAKFASAAKTSSPRSAFRSPSASNLLNSSRIFRCPAELSACLDTMQPFHTATASALLTSMLAVSCRSNAWAPDACNDDV</sequence>
<gene>
    <name evidence="1" type="ORF">RND81_09G085500</name>
</gene>
<accession>A0AAW1IIF0</accession>
<dbReference type="AlphaFoldDB" id="A0AAW1IIF0"/>
<evidence type="ECO:0000313" key="2">
    <source>
        <dbReference type="Proteomes" id="UP001443914"/>
    </source>
</evidence>